<accession>A0A1H1KA42</accession>
<dbReference type="GO" id="GO:0030976">
    <property type="term" value="F:thiamine pyrophosphate binding"/>
    <property type="evidence" value="ECO:0007669"/>
    <property type="project" value="TreeGrafter"/>
</dbReference>
<feature type="signal peptide" evidence="6">
    <location>
        <begin position="1"/>
        <end position="33"/>
    </location>
</feature>
<proteinExistence type="inferred from homology"/>
<dbReference type="Proteomes" id="UP000199365">
    <property type="component" value="Unassembled WGS sequence"/>
</dbReference>
<organism evidence="7 8">
    <name type="scientific">Paraburkholderia tuberum</name>
    <dbReference type="NCBI Taxonomy" id="157910"/>
    <lineage>
        <taxon>Bacteria</taxon>
        <taxon>Pseudomonadati</taxon>
        <taxon>Pseudomonadota</taxon>
        <taxon>Betaproteobacteria</taxon>
        <taxon>Burkholderiales</taxon>
        <taxon>Burkholderiaceae</taxon>
        <taxon>Paraburkholderia</taxon>
    </lineage>
</organism>
<evidence type="ECO:0000256" key="3">
    <source>
        <dbReference type="ARBA" id="ARBA00022448"/>
    </source>
</evidence>
<keyword evidence="4 6" id="KW-0732">Signal</keyword>
<comment type="similarity">
    <text evidence="2">Belongs to the bacterial solute-binding protein 1 family.</text>
</comment>
<evidence type="ECO:0000256" key="1">
    <source>
        <dbReference type="ARBA" id="ARBA00004418"/>
    </source>
</evidence>
<dbReference type="GO" id="GO:0015888">
    <property type="term" value="P:thiamine transport"/>
    <property type="evidence" value="ECO:0007669"/>
    <property type="project" value="TreeGrafter"/>
</dbReference>
<dbReference type="SUPFAM" id="SSF53850">
    <property type="entry name" value="Periplasmic binding protein-like II"/>
    <property type="match status" value="1"/>
</dbReference>
<evidence type="ECO:0000256" key="2">
    <source>
        <dbReference type="ARBA" id="ARBA00008520"/>
    </source>
</evidence>
<dbReference type="EMBL" id="FNKX01000003">
    <property type="protein sequence ID" value="SDR58932.1"/>
    <property type="molecule type" value="Genomic_DNA"/>
</dbReference>
<dbReference type="AlphaFoldDB" id="A0A1H1KA42"/>
<dbReference type="PROSITE" id="PS51318">
    <property type="entry name" value="TAT"/>
    <property type="match status" value="1"/>
</dbReference>
<dbReference type="GO" id="GO:0030288">
    <property type="term" value="C:outer membrane-bounded periplasmic space"/>
    <property type="evidence" value="ECO:0007669"/>
    <property type="project" value="TreeGrafter"/>
</dbReference>
<evidence type="ECO:0000256" key="5">
    <source>
        <dbReference type="ARBA" id="ARBA00022764"/>
    </source>
</evidence>
<dbReference type="InterPro" id="IPR006059">
    <property type="entry name" value="SBP"/>
</dbReference>
<evidence type="ECO:0000256" key="4">
    <source>
        <dbReference type="ARBA" id="ARBA00022729"/>
    </source>
</evidence>
<dbReference type="Gene3D" id="3.40.190.10">
    <property type="entry name" value="Periplasmic binding protein-like II"/>
    <property type="match status" value="2"/>
</dbReference>
<feature type="chain" id="PRO_5011702089" evidence="6">
    <location>
        <begin position="34"/>
        <end position="354"/>
    </location>
</feature>
<name>A0A1H1KA42_9BURK</name>
<keyword evidence="3" id="KW-0813">Transport</keyword>
<dbReference type="Pfam" id="PF13416">
    <property type="entry name" value="SBP_bac_8"/>
    <property type="match status" value="1"/>
</dbReference>
<sequence>MNHINQPRRRFLRSTGTLVAASALGPFALKANAAGACSGQVVVGTWGGDYQRLLQQNIDSLVPPTGDAITYAVGSALARQTTMRAEAHGRRSTMDVALLRDNDMFQMYSEGTTAKLDDALLPNLANVIPQFRRSYAVPHIFSALVLVYDTDRVRTRPDGLAALLDPQFKGKIGLVDDQYDYLTLAGALASGGQANDLALGQKYLRALREASPRVYPSVDALASALKSGEIVVTVTWKARALQWKKAGLAVDYVFPKEGALPATFEAAVTAGSKSSACAFLYLNAMLDPRSQRAFAESMGYAPTITNANLPPSLQQAVGFSGKELERIVPVDFAMLMKHKTEMLDFWNKDFRAGL</sequence>
<dbReference type="GO" id="GO:0030975">
    <property type="term" value="F:thiamine binding"/>
    <property type="evidence" value="ECO:0007669"/>
    <property type="project" value="TreeGrafter"/>
</dbReference>
<evidence type="ECO:0000313" key="8">
    <source>
        <dbReference type="Proteomes" id="UP000199365"/>
    </source>
</evidence>
<dbReference type="PANTHER" id="PTHR30006:SF3">
    <property type="entry name" value="THIAMINE-BINDING PERIPLASMIC PROTEIN"/>
    <property type="match status" value="1"/>
</dbReference>
<evidence type="ECO:0000256" key="6">
    <source>
        <dbReference type="SAM" id="SignalP"/>
    </source>
</evidence>
<gene>
    <name evidence="7" type="ORF">SAMN05445850_6693</name>
</gene>
<comment type="subcellular location">
    <subcellularLocation>
        <location evidence="1">Periplasm</location>
    </subcellularLocation>
</comment>
<evidence type="ECO:0000313" key="7">
    <source>
        <dbReference type="EMBL" id="SDR58932.1"/>
    </source>
</evidence>
<keyword evidence="8" id="KW-1185">Reference proteome</keyword>
<dbReference type="RefSeq" id="WP_090810845.1">
    <property type="nucleotide sequence ID" value="NZ_FNKX01000003.1"/>
</dbReference>
<keyword evidence="5" id="KW-0574">Periplasm</keyword>
<dbReference type="PANTHER" id="PTHR30006">
    <property type="entry name" value="THIAMINE-BINDING PERIPLASMIC PROTEIN-RELATED"/>
    <property type="match status" value="1"/>
</dbReference>
<dbReference type="InterPro" id="IPR006311">
    <property type="entry name" value="TAT_signal"/>
</dbReference>
<protein>
    <submittedName>
        <fullName evidence="7">Putative spermidine/putrescine transport system substrate-binding protein</fullName>
    </submittedName>
</protein>
<dbReference type="STRING" id="157910.SAMN05445850_6693"/>
<reference evidence="8" key="1">
    <citation type="submission" date="2016-10" db="EMBL/GenBank/DDBJ databases">
        <authorList>
            <person name="Varghese N."/>
            <person name="Submissions S."/>
        </authorList>
    </citation>
    <scope>NUCLEOTIDE SEQUENCE [LARGE SCALE GENOMIC DNA]</scope>
    <source>
        <strain evidence="8">DUS833</strain>
    </source>
</reference>